<dbReference type="EMBL" id="OW240914">
    <property type="protein sequence ID" value="CAH2274506.1"/>
    <property type="molecule type" value="Genomic_DNA"/>
</dbReference>
<reference evidence="4" key="1">
    <citation type="submission" date="2022-03" db="EMBL/GenBank/DDBJ databases">
        <authorList>
            <person name="Alioto T."/>
            <person name="Alioto T."/>
            <person name="Gomez Garrido J."/>
        </authorList>
    </citation>
    <scope>NUCLEOTIDE SEQUENCE</scope>
</reference>
<accession>A0AAD1VV37</accession>
<evidence type="ECO:0000313" key="4">
    <source>
        <dbReference type="EMBL" id="CAH2274506.1"/>
    </source>
</evidence>
<evidence type="ECO:0000313" key="5">
    <source>
        <dbReference type="Proteomes" id="UP001295444"/>
    </source>
</evidence>
<gene>
    <name evidence="4" type="ORF">PECUL_23A030793</name>
</gene>
<feature type="signal peptide" evidence="3">
    <location>
        <begin position="1"/>
        <end position="40"/>
    </location>
</feature>
<evidence type="ECO:0000256" key="3">
    <source>
        <dbReference type="SAM" id="SignalP"/>
    </source>
</evidence>
<keyword evidence="1" id="KW-0175">Coiled coil</keyword>
<evidence type="ECO:0000256" key="1">
    <source>
        <dbReference type="SAM" id="Coils"/>
    </source>
</evidence>
<keyword evidence="5" id="KW-1185">Reference proteome</keyword>
<name>A0AAD1VV37_PELCU</name>
<organism evidence="4 5">
    <name type="scientific">Pelobates cultripes</name>
    <name type="common">Western spadefoot toad</name>
    <dbReference type="NCBI Taxonomy" id="61616"/>
    <lineage>
        <taxon>Eukaryota</taxon>
        <taxon>Metazoa</taxon>
        <taxon>Chordata</taxon>
        <taxon>Craniata</taxon>
        <taxon>Vertebrata</taxon>
        <taxon>Euteleostomi</taxon>
        <taxon>Amphibia</taxon>
        <taxon>Batrachia</taxon>
        <taxon>Anura</taxon>
        <taxon>Pelobatoidea</taxon>
        <taxon>Pelobatidae</taxon>
        <taxon>Pelobates</taxon>
    </lineage>
</organism>
<feature type="chain" id="PRO_5042046761" evidence="3">
    <location>
        <begin position="41"/>
        <end position="315"/>
    </location>
</feature>
<dbReference type="Proteomes" id="UP001295444">
    <property type="component" value="Chromosome 03"/>
</dbReference>
<feature type="region of interest" description="Disordered" evidence="2">
    <location>
        <begin position="283"/>
        <end position="302"/>
    </location>
</feature>
<feature type="region of interest" description="Disordered" evidence="2">
    <location>
        <begin position="73"/>
        <end position="106"/>
    </location>
</feature>
<evidence type="ECO:0000256" key="2">
    <source>
        <dbReference type="SAM" id="MobiDB-lite"/>
    </source>
</evidence>
<feature type="coiled-coil region" evidence="1">
    <location>
        <begin position="131"/>
        <end position="158"/>
    </location>
</feature>
<sequence>MDRKARRRTGAFSAHAACWTILPAPVLLTALINPSPTASGRPVPPAEMGLKSQRVLAGACTDTRDIGAMLQRQSSHKMAAVPDQDTNSTCSEKVPEESTDPDALTPATKLDRSKLLLELKQMLAADMDLVRTELQAVVQASEEEILDVRQEVKGLKEMVLQLQSSHAILLTKLDIAKDRSCRANIKIRGVPDTISPAELPHYIRRLLTTLLPHAQDHPAMEENAGSNNRLLARGCSGLPLDTTKSFVGCAKLHPHETLSTSASQTIRGPRRDLLCSMPGTMQGLSPSYHGREEHRWQQPRQRMSRREIHTYVLSC</sequence>
<dbReference type="AlphaFoldDB" id="A0AAD1VV37"/>
<proteinExistence type="predicted"/>
<protein>
    <submittedName>
        <fullName evidence="4">Uncharacterized protein</fullName>
    </submittedName>
</protein>
<keyword evidence="3" id="KW-0732">Signal</keyword>